<comment type="caution">
    <text evidence="1">The sequence shown here is derived from an EMBL/GenBank/DDBJ whole genome shotgun (WGS) entry which is preliminary data.</text>
</comment>
<dbReference type="EMBL" id="JAIQZE010000012">
    <property type="protein sequence ID" value="MBZ9779439.1"/>
    <property type="molecule type" value="Genomic_DNA"/>
</dbReference>
<proteinExistence type="predicted"/>
<dbReference type="SUPFAM" id="SSF53756">
    <property type="entry name" value="UDP-Glycosyltransferase/glycogen phosphorylase"/>
    <property type="match status" value="1"/>
</dbReference>
<evidence type="ECO:0000313" key="1">
    <source>
        <dbReference type="EMBL" id="MBZ9779439.1"/>
    </source>
</evidence>
<dbReference type="EC" id="2.4.-.-" evidence="1"/>
<name>A0ABS7XLR6_9FLAO</name>
<dbReference type="RefSeq" id="WP_224461776.1">
    <property type="nucleotide sequence ID" value="NZ_JAIQZE010000012.1"/>
</dbReference>
<reference evidence="2" key="1">
    <citation type="submission" date="2023-07" db="EMBL/GenBank/DDBJ databases">
        <title>Novel species isolated from saline lakes on Tibetan Plateau.</title>
        <authorList>
            <person name="Lu H."/>
        </authorList>
    </citation>
    <scope>NUCLEOTIDE SEQUENCE [LARGE SCALE GENOMIC DNA]</scope>
    <source>
        <strain evidence="2">CAK8W</strain>
    </source>
</reference>
<gene>
    <name evidence="1" type="ORF">LB452_10950</name>
</gene>
<protein>
    <submittedName>
        <fullName evidence="1">Glycosyltransferase</fullName>
        <ecNumber evidence="1">2.4.-.-</ecNumber>
    </submittedName>
</protein>
<sequence>MANQIESLQLQLGFDIAHVSYLITSVQEFCLKHNVKLNYVKEANDNRGCVKLKDNRLYETLQIPKKIAFINLKLKSGKSICLVFDFDDSYSFFSLKGLYKSDYYFKRTYVQNNINLIQIEFNTKICPLGISFMVKPDSIKYYRKLKSCFYWNRLRSALKLDRNLFGRFQIGIENAKEDWNSFISTRTLSDFENFETPKHFKSVFYQKRFFPNEKTIETRTVHSQRAELVRLLKKEFPNQFKGGIKDDENLPLKYKDCASSIKGSQKEFLEITKESGICIYTRGLSNSVGWTLSEFLSQGKAIIAERQDVVFPKALKHNVHLLYFDSTEELKSQVQYLIDNPSEVKRLSKNARQYYEENISPKIYFETLLKQIHV</sequence>
<dbReference type="Gene3D" id="3.40.50.2000">
    <property type="entry name" value="Glycogen Phosphorylase B"/>
    <property type="match status" value="1"/>
</dbReference>
<evidence type="ECO:0000313" key="2">
    <source>
        <dbReference type="Proteomes" id="UP001199314"/>
    </source>
</evidence>
<keyword evidence="2" id="KW-1185">Reference proteome</keyword>
<keyword evidence="1" id="KW-0808">Transferase</keyword>
<dbReference type="Proteomes" id="UP001199314">
    <property type="component" value="Unassembled WGS sequence"/>
</dbReference>
<accession>A0ABS7XLR6</accession>
<keyword evidence="1" id="KW-0328">Glycosyltransferase</keyword>
<dbReference type="GO" id="GO:0016757">
    <property type="term" value="F:glycosyltransferase activity"/>
    <property type="evidence" value="ECO:0007669"/>
    <property type="project" value="UniProtKB-KW"/>
</dbReference>
<organism evidence="1 2">
    <name type="scientific">Psychroflexus longus</name>
    <dbReference type="NCBI Taxonomy" id="2873596"/>
    <lineage>
        <taxon>Bacteria</taxon>
        <taxon>Pseudomonadati</taxon>
        <taxon>Bacteroidota</taxon>
        <taxon>Flavobacteriia</taxon>
        <taxon>Flavobacteriales</taxon>
        <taxon>Flavobacteriaceae</taxon>
        <taxon>Psychroflexus</taxon>
    </lineage>
</organism>